<dbReference type="AlphaFoldDB" id="A0A916YPL4"/>
<gene>
    <name evidence="1" type="ORF">GCM10010989_31020</name>
</gene>
<keyword evidence="2" id="KW-1185">Reference proteome</keyword>
<reference evidence="1 2" key="1">
    <citation type="journal article" date="2014" name="Int. J. Syst. Evol. Microbiol.">
        <title>Complete genome sequence of Corynebacterium casei LMG S-19264T (=DSM 44701T), isolated from a smear-ripened cheese.</title>
        <authorList>
            <consortium name="US DOE Joint Genome Institute (JGI-PGF)"/>
            <person name="Walter F."/>
            <person name="Albersmeier A."/>
            <person name="Kalinowski J."/>
            <person name="Ruckert C."/>
        </authorList>
    </citation>
    <scope>NUCLEOTIDE SEQUENCE [LARGE SCALE GENOMIC DNA]</scope>
    <source>
        <strain evidence="1 2">CGMCC 1.15358</strain>
    </source>
</reference>
<comment type="caution">
    <text evidence="1">The sequence shown here is derived from an EMBL/GenBank/DDBJ whole genome shotgun (WGS) entry which is preliminary data.</text>
</comment>
<proteinExistence type="predicted"/>
<protein>
    <submittedName>
        <fullName evidence="1">Uncharacterized protein</fullName>
    </submittedName>
</protein>
<dbReference type="Proteomes" id="UP000598997">
    <property type="component" value="Unassembled WGS sequence"/>
</dbReference>
<dbReference type="EMBL" id="BMIO01000025">
    <property type="protein sequence ID" value="GGD54648.1"/>
    <property type="molecule type" value="Genomic_DNA"/>
</dbReference>
<evidence type="ECO:0000313" key="1">
    <source>
        <dbReference type="EMBL" id="GGD54648.1"/>
    </source>
</evidence>
<organism evidence="1 2">
    <name type="scientific">Croceicoccus pelagius</name>
    <dbReference type="NCBI Taxonomy" id="1703341"/>
    <lineage>
        <taxon>Bacteria</taxon>
        <taxon>Pseudomonadati</taxon>
        <taxon>Pseudomonadota</taxon>
        <taxon>Alphaproteobacteria</taxon>
        <taxon>Sphingomonadales</taxon>
        <taxon>Erythrobacteraceae</taxon>
        <taxon>Croceicoccus</taxon>
    </lineage>
</organism>
<name>A0A916YPL4_9SPHN</name>
<sequence length="41" mass="4611">MPRPIVPNVPRVPPAFLEDESAIDPDIDAVDWSDFSWSVDD</sequence>
<evidence type="ECO:0000313" key="2">
    <source>
        <dbReference type="Proteomes" id="UP000598997"/>
    </source>
</evidence>
<accession>A0A916YPL4</accession>